<feature type="signal peptide" evidence="1">
    <location>
        <begin position="1"/>
        <end position="16"/>
    </location>
</feature>
<name>A0ABR4QL95_9CEST</name>
<sequence>MMLLLVLAEGQPIAHAVWGKAPQSTSKEVPLDGIGTTMATAPFAVSDTTATATTSDTDIVTTTTAHTTHFHSDLASTVATSAARRPIFERLREPYRPEDFNYDFLREM</sequence>
<evidence type="ECO:0000313" key="3">
    <source>
        <dbReference type="Proteomes" id="UP001651158"/>
    </source>
</evidence>
<feature type="chain" id="PRO_5045910322" evidence="1">
    <location>
        <begin position="17"/>
        <end position="108"/>
    </location>
</feature>
<proteinExistence type="predicted"/>
<protein>
    <submittedName>
        <fullName evidence="2">Uncharacterized protein</fullName>
    </submittedName>
</protein>
<gene>
    <name evidence="2" type="ORF">TcWFU_005129</name>
</gene>
<comment type="caution">
    <text evidence="2">The sequence shown here is derived from an EMBL/GenBank/DDBJ whole genome shotgun (WGS) entry which is preliminary data.</text>
</comment>
<dbReference type="EMBL" id="JAKROA010000002">
    <property type="protein sequence ID" value="KAL5110353.1"/>
    <property type="molecule type" value="Genomic_DNA"/>
</dbReference>
<dbReference type="Proteomes" id="UP001651158">
    <property type="component" value="Unassembled WGS sequence"/>
</dbReference>
<keyword evidence="3" id="KW-1185">Reference proteome</keyword>
<keyword evidence="1" id="KW-0732">Signal</keyword>
<organism evidence="2 3">
    <name type="scientific">Taenia crassiceps</name>
    <dbReference type="NCBI Taxonomy" id="6207"/>
    <lineage>
        <taxon>Eukaryota</taxon>
        <taxon>Metazoa</taxon>
        <taxon>Spiralia</taxon>
        <taxon>Lophotrochozoa</taxon>
        <taxon>Platyhelminthes</taxon>
        <taxon>Cestoda</taxon>
        <taxon>Eucestoda</taxon>
        <taxon>Cyclophyllidea</taxon>
        <taxon>Taeniidae</taxon>
        <taxon>Taenia</taxon>
    </lineage>
</organism>
<reference evidence="2 3" key="1">
    <citation type="journal article" date="2022" name="Front. Cell. Infect. Microbiol.">
        <title>The Genomes of Two Strains of Taenia crassiceps the Animal Model for the Study of Human Cysticercosis.</title>
        <authorList>
            <person name="Bobes R.J."/>
            <person name="Estrada K."/>
            <person name="Rios-Valencia D.G."/>
            <person name="Calderon-Gallegos A."/>
            <person name="de la Torre P."/>
            <person name="Carrero J.C."/>
            <person name="Sanchez-Flores A."/>
            <person name="Laclette J.P."/>
        </authorList>
    </citation>
    <scope>NUCLEOTIDE SEQUENCE [LARGE SCALE GENOMIC DNA]</scope>
    <source>
        <strain evidence="2">WFUcys</strain>
    </source>
</reference>
<evidence type="ECO:0000313" key="2">
    <source>
        <dbReference type="EMBL" id="KAL5110353.1"/>
    </source>
</evidence>
<accession>A0ABR4QL95</accession>
<evidence type="ECO:0000256" key="1">
    <source>
        <dbReference type="SAM" id="SignalP"/>
    </source>
</evidence>